<evidence type="ECO:0000256" key="1">
    <source>
        <dbReference type="ARBA" id="ARBA00043985"/>
    </source>
</evidence>
<dbReference type="InterPro" id="IPR007157">
    <property type="entry name" value="PspA_VIPP1"/>
</dbReference>
<reference evidence="3 4" key="1">
    <citation type="submission" date="2017-05" db="EMBL/GenBank/DDBJ databases">
        <title>Functional genome analysis of Paenibacillus pasadenensis strain R16: insights on endophytic life style and antifungal activity.</title>
        <authorList>
            <person name="Passera A."/>
            <person name="Marcolungo L."/>
            <person name="Casati P."/>
            <person name="Brasca M."/>
            <person name="Quaglino F."/>
            <person name="Delledonne M."/>
        </authorList>
    </citation>
    <scope>NUCLEOTIDE SEQUENCE [LARGE SCALE GENOMIC DNA]</scope>
    <source>
        <strain evidence="3 4">R16</strain>
    </source>
</reference>
<organism evidence="3 4">
    <name type="scientific">Paenibacillus pasadenensis</name>
    <dbReference type="NCBI Taxonomy" id="217090"/>
    <lineage>
        <taxon>Bacteria</taxon>
        <taxon>Bacillati</taxon>
        <taxon>Bacillota</taxon>
        <taxon>Bacilli</taxon>
        <taxon>Bacillales</taxon>
        <taxon>Paenibacillaceae</taxon>
        <taxon>Paenibacillus</taxon>
    </lineage>
</organism>
<gene>
    <name evidence="3" type="ORF">B8V81_3340</name>
</gene>
<dbReference type="Proteomes" id="UP000234789">
    <property type="component" value="Unassembled WGS sequence"/>
</dbReference>
<dbReference type="PANTHER" id="PTHR31088:SF6">
    <property type="entry name" value="PHAGE SHOCK PROTEIN A"/>
    <property type="match status" value="1"/>
</dbReference>
<comment type="caution">
    <text evidence="3">The sequence shown here is derived from an EMBL/GenBank/DDBJ whole genome shotgun (WGS) entry which is preliminary data.</text>
</comment>
<evidence type="ECO:0000313" key="3">
    <source>
        <dbReference type="EMBL" id="PLT44909.1"/>
    </source>
</evidence>
<feature type="coiled-coil region" evidence="2">
    <location>
        <begin position="101"/>
        <end position="135"/>
    </location>
</feature>
<name>A0A2N5N3P0_9BACL</name>
<proteinExistence type="inferred from homology"/>
<evidence type="ECO:0000256" key="2">
    <source>
        <dbReference type="SAM" id="Coils"/>
    </source>
</evidence>
<protein>
    <submittedName>
        <fullName evidence="3">Phage shock protein A</fullName>
    </submittedName>
</protein>
<accession>A0A2N5N3P0</accession>
<keyword evidence="4" id="KW-1185">Reference proteome</keyword>
<sequence>MSIIRRVRDITLATLNEHLEKAEDPVKLIDQFLWATREEIIQSERLHAQYSTHGQHLKMQWLQAEQQKEKREQQAVTALKAGEEQLARIALHEKASAEERSAQYRDLYEQSRLNMEDLEKTLQEMRSEYQIVYDKREYYSARMESLKLQQRMNSRYGAVGSSGKPEGMFRRLDDRISGLEHEARSLRDLRQGGPDYAGPQRGVGNPQVELELEQLKRKLGQGG</sequence>
<dbReference type="AlphaFoldDB" id="A0A2N5N3P0"/>
<comment type="similarity">
    <text evidence="1">Belongs to the PspA/Vipp/IM30 family.</text>
</comment>
<dbReference type="RefSeq" id="WP_101808763.1">
    <property type="nucleotide sequence ID" value="NZ_NFEZ01000004.1"/>
</dbReference>
<dbReference type="Pfam" id="PF04012">
    <property type="entry name" value="PspA_IM30"/>
    <property type="match status" value="1"/>
</dbReference>
<keyword evidence="2" id="KW-0175">Coiled coil</keyword>
<dbReference type="PANTHER" id="PTHR31088">
    <property type="entry name" value="MEMBRANE-ASSOCIATED PROTEIN VIPP1, CHLOROPLASTIC"/>
    <property type="match status" value="1"/>
</dbReference>
<evidence type="ECO:0000313" key="4">
    <source>
        <dbReference type="Proteomes" id="UP000234789"/>
    </source>
</evidence>
<dbReference type="EMBL" id="NFEZ01000004">
    <property type="protein sequence ID" value="PLT44909.1"/>
    <property type="molecule type" value="Genomic_DNA"/>
</dbReference>